<keyword evidence="3" id="KW-1185">Reference proteome</keyword>
<dbReference type="RefSeq" id="WP_369460982.1">
    <property type="nucleotide sequence ID" value="NZ_JBGBDC010000010.1"/>
</dbReference>
<gene>
    <name evidence="2" type="ORF">AB7A72_20425</name>
</gene>
<evidence type="ECO:0000313" key="2">
    <source>
        <dbReference type="EMBL" id="MEY2253395.1"/>
    </source>
</evidence>
<organism evidence="2 3">
    <name type="scientific">Comamonas sediminis</name>
    <dbReference type="NCBI Taxonomy" id="1783360"/>
    <lineage>
        <taxon>Bacteria</taxon>
        <taxon>Pseudomonadati</taxon>
        <taxon>Pseudomonadota</taxon>
        <taxon>Betaproteobacteria</taxon>
        <taxon>Burkholderiales</taxon>
        <taxon>Comamonadaceae</taxon>
        <taxon>Comamonas</taxon>
    </lineage>
</organism>
<name>A0ABV4B910_9BURK</name>
<dbReference type="EMBL" id="JBGBDC010000010">
    <property type="protein sequence ID" value="MEY2253395.1"/>
    <property type="molecule type" value="Genomic_DNA"/>
</dbReference>
<evidence type="ECO:0000256" key="1">
    <source>
        <dbReference type="SAM" id="MobiDB-lite"/>
    </source>
</evidence>
<reference evidence="2 3" key="1">
    <citation type="journal article" date="2016" name="Int. J. Syst. Evol. Microbiol.">
        <title>Description of Comamonas sediminis sp. nov., isolated from lagoon sediments.</title>
        <authorList>
            <person name="Subhash Y."/>
            <person name="Bang J.J."/>
            <person name="You T.H."/>
            <person name="Lee S.S."/>
        </authorList>
    </citation>
    <scope>NUCLEOTIDE SEQUENCE [LARGE SCALE GENOMIC DNA]</scope>
    <source>
        <strain evidence="2 3">JCM 31169</strain>
    </source>
</reference>
<evidence type="ECO:0000313" key="3">
    <source>
        <dbReference type="Proteomes" id="UP001562178"/>
    </source>
</evidence>
<accession>A0ABV4B910</accession>
<comment type="caution">
    <text evidence="2">The sequence shown here is derived from an EMBL/GenBank/DDBJ whole genome shotgun (WGS) entry which is preliminary data.</text>
</comment>
<dbReference type="Proteomes" id="UP001562178">
    <property type="component" value="Unassembled WGS sequence"/>
</dbReference>
<sequence length="68" mass="7831">MIPSKHPKCYHPAQSLDSTAFRYQNHLSTDIRQRFARARDDLQRPQFKLVGQSAKPAEKPAPKQAQSR</sequence>
<feature type="region of interest" description="Disordered" evidence="1">
    <location>
        <begin position="39"/>
        <end position="68"/>
    </location>
</feature>
<protein>
    <submittedName>
        <fullName evidence="2">Uncharacterized protein</fullName>
    </submittedName>
</protein>
<proteinExistence type="predicted"/>